<evidence type="ECO:0000313" key="10">
    <source>
        <dbReference type="Proteomes" id="UP000028545"/>
    </source>
</evidence>
<feature type="transmembrane region" description="Helical" evidence="8">
    <location>
        <begin position="614"/>
        <end position="635"/>
    </location>
</feature>
<feature type="transmembrane region" description="Helical" evidence="8">
    <location>
        <begin position="432"/>
        <end position="453"/>
    </location>
</feature>
<dbReference type="NCBIfam" id="TIGR00728">
    <property type="entry name" value="OPT_sfam"/>
    <property type="match status" value="1"/>
</dbReference>
<dbReference type="OrthoDB" id="77405at2759"/>
<dbReference type="OMA" id="ENWGWYI"/>
<keyword evidence="5 8" id="KW-1133">Transmembrane helix</keyword>
<keyword evidence="10" id="KW-1185">Reference proteome</keyword>
<accession>A0A084FYS7</accession>
<feature type="transmembrane region" description="Helical" evidence="8">
    <location>
        <begin position="656"/>
        <end position="684"/>
    </location>
</feature>
<proteinExistence type="inferred from homology"/>
<dbReference type="GO" id="GO:0000329">
    <property type="term" value="C:fungal-type vacuole membrane"/>
    <property type="evidence" value="ECO:0007669"/>
    <property type="project" value="TreeGrafter"/>
</dbReference>
<feature type="transmembrane region" description="Helical" evidence="8">
    <location>
        <begin position="459"/>
        <end position="481"/>
    </location>
</feature>
<feature type="transmembrane region" description="Helical" evidence="8">
    <location>
        <begin position="297"/>
        <end position="316"/>
    </location>
</feature>
<dbReference type="Pfam" id="PF03169">
    <property type="entry name" value="OPT"/>
    <property type="match status" value="1"/>
</dbReference>
<dbReference type="RefSeq" id="XP_016640038.1">
    <property type="nucleotide sequence ID" value="XM_016790324.1"/>
</dbReference>
<protein>
    <submittedName>
        <fullName evidence="9">Oligopeptide transporter</fullName>
    </submittedName>
</protein>
<comment type="subcellular location">
    <subcellularLocation>
        <location evidence="1">Membrane</location>
        <topology evidence="1">Multi-pass membrane protein</topology>
    </subcellularLocation>
</comment>
<evidence type="ECO:0000256" key="2">
    <source>
        <dbReference type="ARBA" id="ARBA00008807"/>
    </source>
</evidence>
<dbReference type="AlphaFoldDB" id="A0A084FYS7"/>
<feature type="transmembrane region" description="Helical" evidence="8">
    <location>
        <begin position="56"/>
        <end position="78"/>
    </location>
</feature>
<dbReference type="GeneID" id="27727825"/>
<evidence type="ECO:0000256" key="6">
    <source>
        <dbReference type="ARBA" id="ARBA00023136"/>
    </source>
</evidence>
<dbReference type="GO" id="GO:0035673">
    <property type="term" value="F:oligopeptide transmembrane transporter activity"/>
    <property type="evidence" value="ECO:0007669"/>
    <property type="project" value="InterPro"/>
</dbReference>
<dbReference type="Proteomes" id="UP000028545">
    <property type="component" value="Unassembled WGS sequence"/>
</dbReference>
<reference evidence="9 10" key="1">
    <citation type="journal article" date="2014" name="Genome Announc.">
        <title>Draft genome sequence of the pathogenic fungus Scedosporium apiospermum.</title>
        <authorList>
            <person name="Vandeputte P."/>
            <person name="Ghamrawi S."/>
            <person name="Rechenmann M."/>
            <person name="Iltis A."/>
            <person name="Giraud S."/>
            <person name="Fleury M."/>
            <person name="Thornton C."/>
            <person name="Delhaes L."/>
            <person name="Meyer W."/>
            <person name="Papon N."/>
            <person name="Bouchara J.P."/>
        </authorList>
    </citation>
    <scope>NUCLEOTIDE SEQUENCE [LARGE SCALE GENOMIC DNA]</scope>
    <source>
        <strain evidence="9 10">IHEM 14462</strain>
    </source>
</reference>
<feature type="transmembrane region" description="Helical" evidence="8">
    <location>
        <begin position="271"/>
        <end position="290"/>
    </location>
</feature>
<dbReference type="PANTHER" id="PTHR31645">
    <property type="entry name" value="OLIGOPEPTIDE TRANSPORTER YGL114W-RELATED"/>
    <property type="match status" value="1"/>
</dbReference>
<dbReference type="InterPro" id="IPR045035">
    <property type="entry name" value="YSL-like"/>
</dbReference>
<dbReference type="EMBL" id="JOWA01000129">
    <property type="protein sequence ID" value="KEZ40239.1"/>
    <property type="molecule type" value="Genomic_DNA"/>
</dbReference>
<evidence type="ECO:0000256" key="1">
    <source>
        <dbReference type="ARBA" id="ARBA00004141"/>
    </source>
</evidence>
<dbReference type="KEGG" id="sapo:SAPIO_CDS8753"/>
<feature type="transmembrane region" description="Helical" evidence="8">
    <location>
        <begin position="157"/>
        <end position="177"/>
    </location>
</feature>
<dbReference type="InterPro" id="IPR004813">
    <property type="entry name" value="OPT"/>
</dbReference>
<sequence length="737" mass="79413">MAAPATNAAAPFDEKYDLPHSQTDDLKTEEDGDDVVHDLFTPFPPLKGLPPEDNPLTVRAVIVGIILGSLVNASNVYLGLKTGFTFSANMFGAIFGYAIVVLVSKISVPILSGFFGPQENSIIQAAATGAGGMGGVFVAGFPAMYQLNLLSDDPKKDFGRILTITIVCALFGLFAAVPLRKFFIINVARDLNLVFPSPTATAVTIRSMHAVGSGAQDAVKKIKVLSATFVGAVVHTVTSQYALGILREWHIFTWFYIWSDYTNWAQNIDNWGWYILLTPAFFGSGMLVGLNTAFSWFGGTVVAWGLIGPLLVKYGVCVGQQPYEDEKWSVWTSFNSMTNIGKPGWVSSPRYWMLWPGVMALVVYSMVEFLIHGRVLYDGIKFAYREGCRSLNDKLEARGKSSPYLSRQAGKLTEGDSLVEDFAPPSQQVPTWIWLSGTIVIACAACVIGHFQFHMNAGLAFFACILGLIFAFLSIHGGAVTDVTPLTASAKASQLVYGGITQPIAHHDIAGAQRINLIAGSIASGTANVASDLTSDFRTGFLLRTPPHLQFYAQALGTIVSIFLAPGIFVLFMAAYPCIWKPELLGDPNCPFKAPSVFAWRAVAEAVTNPKIPIPLSSAIFSGVIGGVTVFQALFKNFYLVGPREKYRAWLPNWMAIGVAWVLGVDSGYANAVLFGAITAWWWIKKFPKNFDTYGYAAAAGLIAGEGFAGVINAVIVLNGKGGDDVGSSIAMPGGEW</sequence>
<feature type="transmembrane region" description="Helical" evidence="8">
    <location>
        <begin position="90"/>
        <end position="116"/>
    </location>
</feature>
<feature type="region of interest" description="Disordered" evidence="7">
    <location>
        <begin position="1"/>
        <end position="30"/>
    </location>
</feature>
<feature type="transmembrane region" description="Helical" evidence="8">
    <location>
        <begin position="696"/>
        <end position="718"/>
    </location>
</feature>
<keyword evidence="3" id="KW-0813">Transport</keyword>
<evidence type="ECO:0000256" key="5">
    <source>
        <dbReference type="ARBA" id="ARBA00022989"/>
    </source>
</evidence>
<name>A0A084FYS7_PSEDA</name>
<comment type="caution">
    <text evidence="9">The sequence shown here is derived from an EMBL/GenBank/DDBJ whole genome shotgun (WGS) entry which is preliminary data.</text>
</comment>
<dbReference type="HOGENOM" id="CLU_010539_1_0_1"/>
<feature type="transmembrane region" description="Helical" evidence="8">
    <location>
        <begin position="551"/>
        <end position="576"/>
    </location>
</feature>
<feature type="transmembrane region" description="Helical" evidence="8">
    <location>
        <begin position="122"/>
        <end position="145"/>
    </location>
</feature>
<evidence type="ECO:0000256" key="4">
    <source>
        <dbReference type="ARBA" id="ARBA00022692"/>
    </source>
</evidence>
<dbReference type="VEuPathDB" id="FungiDB:SAPIO_CDS8753"/>
<keyword evidence="6 8" id="KW-0472">Membrane</keyword>
<evidence type="ECO:0000256" key="7">
    <source>
        <dbReference type="SAM" id="MobiDB-lite"/>
    </source>
</evidence>
<evidence type="ECO:0000256" key="8">
    <source>
        <dbReference type="SAM" id="Phobius"/>
    </source>
</evidence>
<evidence type="ECO:0000256" key="3">
    <source>
        <dbReference type="ARBA" id="ARBA00022448"/>
    </source>
</evidence>
<evidence type="ECO:0000313" key="9">
    <source>
        <dbReference type="EMBL" id="KEZ40239.1"/>
    </source>
</evidence>
<dbReference type="PANTHER" id="PTHR31645:SF3">
    <property type="entry name" value="OLIGOPEPTIDE TRANSPORTER"/>
    <property type="match status" value="1"/>
</dbReference>
<gene>
    <name evidence="9" type="ORF">SAPIO_CDS8753</name>
</gene>
<comment type="similarity">
    <text evidence="2">Belongs to the oligopeptide OPT transporter family.</text>
</comment>
<feature type="compositionally biased region" description="Basic and acidic residues" evidence="7">
    <location>
        <begin position="12"/>
        <end position="26"/>
    </location>
</feature>
<organism evidence="9 10">
    <name type="scientific">Pseudallescheria apiosperma</name>
    <name type="common">Scedosporium apiospermum</name>
    <dbReference type="NCBI Taxonomy" id="563466"/>
    <lineage>
        <taxon>Eukaryota</taxon>
        <taxon>Fungi</taxon>
        <taxon>Dikarya</taxon>
        <taxon>Ascomycota</taxon>
        <taxon>Pezizomycotina</taxon>
        <taxon>Sordariomycetes</taxon>
        <taxon>Hypocreomycetidae</taxon>
        <taxon>Microascales</taxon>
        <taxon>Microascaceae</taxon>
        <taxon>Scedosporium</taxon>
    </lineage>
</organism>
<keyword evidence="4 8" id="KW-0812">Transmembrane</keyword>
<feature type="compositionally biased region" description="Low complexity" evidence="7">
    <location>
        <begin position="1"/>
        <end position="11"/>
    </location>
</feature>
<feature type="transmembrane region" description="Helical" evidence="8">
    <location>
        <begin position="352"/>
        <end position="371"/>
    </location>
</feature>